<name>A0A8H5MDM8_9AGAR</name>
<dbReference type="Proteomes" id="UP000518752">
    <property type="component" value="Unassembled WGS sequence"/>
</dbReference>
<accession>A0A8H5MDM8</accession>
<evidence type="ECO:0000259" key="3">
    <source>
        <dbReference type="Pfam" id="PF12937"/>
    </source>
</evidence>
<feature type="compositionally biased region" description="Basic residues" evidence="2">
    <location>
        <begin position="18"/>
        <end position="29"/>
    </location>
</feature>
<dbReference type="Gene3D" id="1.20.1280.50">
    <property type="match status" value="1"/>
</dbReference>
<dbReference type="SUPFAM" id="SSF81383">
    <property type="entry name" value="F-box domain"/>
    <property type="match status" value="1"/>
</dbReference>
<gene>
    <name evidence="4" type="ORF">D9757_003793</name>
</gene>
<proteinExistence type="predicted"/>
<reference evidence="4 5" key="1">
    <citation type="journal article" date="2020" name="ISME J.">
        <title>Uncovering the hidden diversity of litter-decomposition mechanisms in mushroom-forming fungi.</title>
        <authorList>
            <person name="Floudas D."/>
            <person name="Bentzer J."/>
            <person name="Ahren D."/>
            <person name="Johansson T."/>
            <person name="Persson P."/>
            <person name="Tunlid A."/>
        </authorList>
    </citation>
    <scope>NUCLEOTIDE SEQUENCE [LARGE SCALE GENOMIC DNA]</scope>
    <source>
        <strain evidence="4 5">CBS 406.79</strain>
    </source>
</reference>
<dbReference type="AlphaFoldDB" id="A0A8H5MDM8"/>
<evidence type="ECO:0000313" key="4">
    <source>
        <dbReference type="EMBL" id="KAF5390054.1"/>
    </source>
</evidence>
<evidence type="ECO:0000313" key="5">
    <source>
        <dbReference type="Proteomes" id="UP000518752"/>
    </source>
</evidence>
<feature type="region of interest" description="Disordered" evidence="2">
    <location>
        <begin position="18"/>
        <end position="47"/>
    </location>
</feature>
<keyword evidence="5" id="KW-1185">Reference proteome</keyword>
<comment type="caution">
    <text evidence="4">The sequence shown here is derived from an EMBL/GenBank/DDBJ whole genome shotgun (WGS) entry which is preliminary data.</text>
</comment>
<dbReference type="OrthoDB" id="2954863at2759"/>
<sequence>MPFTLFDRIRSRVQRHVAWKSSSKARPHQNHVERNSEDSDASEFTVISPKTSIDSTASMSSASTSLYTDSQDSASSISQNHVDPLRTSFSQPPKEAVGISALLDLKRQKLLELEQRMEALDRQREILDHQRALLDEEVGETVDAIDIYRGEVECSVRRMPMDLLLEIFQHYLADNQCSSSLGSATVLTHVCRTWRQVALSSPSLWTSISAPRVTERVVANVKTRLSQVEDATGLPLHFNVTLRKGHEAVPEAEFGQLSSELLRASATQLHRWKSFALDCGEASLFVDEQPFDIAESMVASRLETLELVFPGTLSEERHPVLQWTFSLIHSSPALRQLTLQLPGPAFQTLSRSSLPLLESLSIEVPTVTPTALLELLQNAVPKLRTLELRTAGFVSDDEDVSSIPFVEHSSLETFKLRVSHGENGDAISQFLDNLALPSCREILYEMGHFNNLVVTAAEEIREDLDLSWPHESFLGLLERAASNLSSLSLGFNSSPMDSLDMGALGGMGSIGTELEEEHVLAYLNLENVADTLRTLQVKRDRPVWPGLLEYLTLPSSSVFRRPSMSSIRSVGSRSSRVSHEALRKLENVALDIDPIFQVDSMRKFVKSRWYDGPTSSHSFSRLRSFIITLCFPDLPNLDIESSATRRVFERIARTPEGEKAEKLDVVFLKRTYSMMPMDIPMLPLGSDLTI</sequence>
<protein>
    <recommendedName>
        <fullName evidence="3">F-box domain-containing protein</fullName>
    </recommendedName>
</protein>
<feature type="coiled-coil region" evidence="1">
    <location>
        <begin position="103"/>
        <end position="137"/>
    </location>
</feature>
<feature type="domain" description="F-box" evidence="3">
    <location>
        <begin position="158"/>
        <end position="208"/>
    </location>
</feature>
<dbReference type="Pfam" id="PF12937">
    <property type="entry name" value="F-box-like"/>
    <property type="match status" value="1"/>
</dbReference>
<evidence type="ECO:0000256" key="1">
    <source>
        <dbReference type="SAM" id="Coils"/>
    </source>
</evidence>
<dbReference type="Gene3D" id="3.80.10.10">
    <property type="entry name" value="Ribonuclease Inhibitor"/>
    <property type="match status" value="1"/>
</dbReference>
<dbReference type="PANTHER" id="PTHR38926">
    <property type="entry name" value="F-BOX DOMAIN CONTAINING PROTEIN, EXPRESSED"/>
    <property type="match status" value="1"/>
</dbReference>
<evidence type="ECO:0000256" key="2">
    <source>
        <dbReference type="SAM" id="MobiDB-lite"/>
    </source>
</evidence>
<dbReference type="EMBL" id="JAACJN010000017">
    <property type="protein sequence ID" value="KAF5390054.1"/>
    <property type="molecule type" value="Genomic_DNA"/>
</dbReference>
<dbReference type="InterPro" id="IPR001810">
    <property type="entry name" value="F-box_dom"/>
</dbReference>
<organism evidence="4 5">
    <name type="scientific">Collybiopsis confluens</name>
    <dbReference type="NCBI Taxonomy" id="2823264"/>
    <lineage>
        <taxon>Eukaryota</taxon>
        <taxon>Fungi</taxon>
        <taxon>Dikarya</taxon>
        <taxon>Basidiomycota</taxon>
        <taxon>Agaricomycotina</taxon>
        <taxon>Agaricomycetes</taxon>
        <taxon>Agaricomycetidae</taxon>
        <taxon>Agaricales</taxon>
        <taxon>Marasmiineae</taxon>
        <taxon>Omphalotaceae</taxon>
        <taxon>Collybiopsis</taxon>
    </lineage>
</organism>
<dbReference type="InterPro" id="IPR032675">
    <property type="entry name" value="LRR_dom_sf"/>
</dbReference>
<dbReference type="PANTHER" id="PTHR38926:SF72">
    <property type="entry name" value="IM:7136021-RELATED"/>
    <property type="match status" value="1"/>
</dbReference>
<keyword evidence="1" id="KW-0175">Coiled coil</keyword>
<dbReference type="InterPro" id="IPR036047">
    <property type="entry name" value="F-box-like_dom_sf"/>
</dbReference>